<feature type="domain" description="PiggyBac transposable element-derived protein" evidence="2">
    <location>
        <begin position="130"/>
        <end position="488"/>
    </location>
</feature>
<reference evidence="3" key="1">
    <citation type="submission" date="2022-02" db="EMBL/GenBank/DDBJ databases">
        <title>Atlantic sturgeon de novo genome assembly.</title>
        <authorList>
            <person name="Stock M."/>
            <person name="Klopp C."/>
            <person name="Guiguen Y."/>
            <person name="Cabau C."/>
            <person name="Parinello H."/>
            <person name="Santidrian Yebra-Pimentel E."/>
            <person name="Kuhl H."/>
            <person name="Dirks R.P."/>
            <person name="Guessner J."/>
            <person name="Wuertz S."/>
            <person name="Du K."/>
            <person name="Schartl M."/>
        </authorList>
    </citation>
    <scope>NUCLEOTIDE SEQUENCE</scope>
    <source>
        <strain evidence="3">STURGEONOMICS-FGT-2020</strain>
        <tissue evidence="3">Whole blood</tissue>
    </source>
</reference>
<gene>
    <name evidence="3" type="primary">CSB-PGBD3</name>
    <name evidence="3" type="ORF">AOXY_G6304</name>
</gene>
<dbReference type="AlphaFoldDB" id="A0AAD8GC31"/>
<evidence type="ECO:0000259" key="2">
    <source>
        <dbReference type="Pfam" id="PF13843"/>
    </source>
</evidence>
<comment type="caution">
    <text evidence="3">The sequence shown here is derived from an EMBL/GenBank/DDBJ whole genome shotgun (WGS) entry which is preliminary data.</text>
</comment>
<feature type="region of interest" description="Disordered" evidence="1">
    <location>
        <begin position="13"/>
        <end position="36"/>
    </location>
</feature>
<dbReference type="EMBL" id="JAGXEW010000005">
    <property type="protein sequence ID" value="KAK1171474.1"/>
    <property type="molecule type" value="Genomic_DNA"/>
</dbReference>
<evidence type="ECO:0000313" key="4">
    <source>
        <dbReference type="Proteomes" id="UP001230051"/>
    </source>
</evidence>
<name>A0AAD8GC31_ACIOX</name>
<proteinExistence type="predicted"/>
<evidence type="ECO:0000256" key="1">
    <source>
        <dbReference type="SAM" id="MobiDB-lite"/>
    </source>
</evidence>
<dbReference type="GO" id="GO:0043565">
    <property type="term" value="F:sequence-specific DNA binding"/>
    <property type="evidence" value="ECO:0007669"/>
    <property type="project" value="TreeGrafter"/>
</dbReference>
<keyword evidence="4" id="KW-1185">Reference proteome</keyword>
<dbReference type="Pfam" id="PF13843">
    <property type="entry name" value="DDE_Tnp_1_7"/>
    <property type="match status" value="1"/>
</dbReference>
<accession>A0AAD8GC31</accession>
<evidence type="ECO:0000313" key="3">
    <source>
        <dbReference type="EMBL" id="KAK1171474.1"/>
    </source>
</evidence>
<dbReference type="InterPro" id="IPR029526">
    <property type="entry name" value="PGBD"/>
</dbReference>
<sequence>MFFFFNHADVFITPPENHNHSDEDSGEEDGGGSINNLSRNQLLATAVATVTHHGGEIVAIGGIEGTSTSGPDTIRLPCNDTSNTDCISVHNDSLPQKKANRVWVKRDRPKSKLAPEWNGETPKHLTEDLSPVELFELFFDDQVIEMIVEMSNLYALQKGKANFSVTKPEMRVFLAILFISGYVPLPRRRMFWENENDVINQAVTQGMSINRFEEIMSNIHCADNTNLPQGDKLGKMRPVFDLLNKRFLKFWPVEQNLDIDEAMLPYYGRHSAKQFLRGKPICWGYKIWCLNTHLGYLLQFDPYCGASPKYHPELGLGGSVVMSLIKSLPKDLNYRLYFDNFFPSLYLFDVLYSQHILATGTIRANRIEQCPLKAVDAMKKEERGSFDFRREVSDSDLVICRWNDNSVVTIASTAFGVNTLQTARRWSRSQKQHIEIVQTQLVSNYNTYMGGTDRMDQNIGSYRIGIRSKKWWWPFFAFLPDVAMQNAWLLYRRSPAHKTKTLSLLDFRREVVKTYILSYASRPAIGRQMGKPQLLDKRVPLSVRRDGKEHLVDAIEKPRRCATCNKNTMYKCIKCEVGLHPRFCFRLFHC</sequence>
<dbReference type="PANTHER" id="PTHR47055">
    <property type="entry name" value="DDE_TNP_1_7 DOMAIN-CONTAINING PROTEIN"/>
    <property type="match status" value="1"/>
</dbReference>
<dbReference type="Proteomes" id="UP001230051">
    <property type="component" value="Unassembled WGS sequence"/>
</dbReference>
<protein>
    <submittedName>
        <fullName evidence="3">PiggyBac transposable element-derived protein 3-like</fullName>
    </submittedName>
</protein>
<dbReference type="PANTHER" id="PTHR47055:SF2">
    <property type="entry name" value="PIGGYBAC TRANSPOSABLE ELEMENT-DERIVED PROTEIN 2-RELATED"/>
    <property type="match status" value="1"/>
</dbReference>
<dbReference type="InterPro" id="IPR052638">
    <property type="entry name" value="PiggyBac_TE-derived"/>
</dbReference>
<organism evidence="3 4">
    <name type="scientific">Acipenser oxyrinchus oxyrinchus</name>
    <dbReference type="NCBI Taxonomy" id="40147"/>
    <lineage>
        <taxon>Eukaryota</taxon>
        <taxon>Metazoa</taxon>
        <taxon>Chordata</taxon>
        <taxon>Craniata</taxon>
        <taxon>Vertebrata</taxon>
        <taxon>Euteleostomi</taxon>
        <taxon>Actinopterygii</taxon>
        <taxon>Chondrostei</taxon>
        <taxon>Acipenseriformes</taxon>
        <taxon>Acipenseridae</taxon>
        <taxon>Acipenser</taxon>
    </lineage>
</organism>